<dbReference type="Pfam" id="PF00888">
    <property type="entry name" value="Cullin"/>
    <property type="match status" value="1"/>
</dbReference>
<feature type="non-terminal residue" evidence="4">
    <location>
        <position position="79"/>
    </location>
</feature>
<evidence type="ECO:0000313" key="4">
    <source>
        <dbReference type="EMBL" id="KFM83290.1"/>
    </source>
</evidence>
<organism evidence="4 5">
    <name type="scientific">Stegodyphus mimosarum</name>
    <name type="common">African social velvet spider</name>
    <dbReference type="NCBI Taxonomy" id="407821"/>
    <lineage>
        <taxon>Eukaryota</taxon>
        <taxon>Metazoa</taxon>
        <taxon>Ecdysozoa</taxon>
        <taxon>Arthropoda</taxon>
        <taxon>Chelicerata</taxon>
        <taxon>Arachnida</taxon>
        <taxon>Araneae</taxon>
        <taxon>Araneomorphae</taxon>
        <taxon>Entelegynae</taxon>
        <taxon>Eresoidea</taxon>
        <taxon>Eresidae</taxon>
        <taxon>Stegodyphus</taxon>
    </lineage>
</organism>
<evidence type="ECO:0000313" key="5">
    <source>
        <dbReference type="Proteomes" id="UP000054359"/>
    </source>
</evidence>
<dbReference type="AlphaFoldDB" id="A0A087V101"/>
<keyword evidence="2" id="KW-0812">Transmembrane</keyword>
<dbReference type="OrthoDB" id="27073at2759"/>
<accession>A0A087V101</accession>
<proteinExistence type="inferred from homology"/>
<dbReference type="InterPro" id="IPR001373">
    <property type="entry name" value="Cullin_N"/>
</dbReference>
<evidence type="ECO:0000256" key="2">
    <source>
        <dbReference type="SAM" id="Phobius"/>
    </source>
</evidence>
<sequence length="79" mass="9202">MPSNTSIIKRWRKNGPIRKLLLKSWNDSIFSDIKHTLQNSAMRLVRAERSGEAFDSQLVIGVRESYGIFILLFFFLVIM</sequence>
<reference evidence="4 5" key="1">
    <citation type="submission" date="2013-11" db="EMBL/GenBank/DDBJ databases">
        <title>Genome sequencing of Stegodyphus mimosarum.</title>
        <authorList>
            <person name="Bechsgaard J."/>
        </authorList>
    </citation>
    <scope>NUCLEOTIDE SEQUENCE [LARGE SCALE GENOMIC DNA]</scope>
</reference>
<keyword evidence="5" id="KW-1185">Reference proteome</keyword>
<dbReference type="SUPFAM" id="SSF74788">
    <property type="entry name" value="Cullin repeat-like"/>
    <property type="match status" value="1"/>
</dbReference>
<feature type="domain" description="Cullin N-terminal" evidence="3">
    <location>
        <begin position="13"/>
        <end position="66"/>
    </location>
</feature>
<evidence type="ECO:0000259" key="3">
    <source>
        <dbReference type="Pfam" id="PF00888"/>
    </source>
</evidence>
<protein>
    <submittedName>
        <fullName evidence="4">Cullin-5</fullName>
    </submittedName>
</protein>
<keyword evidence="2" id="KW-0472">Membrane</keyword>
<keyword evidence="2" id="KW-1133">Transmembrane helix</keyword>
<gene>
    <name evidence="4" type="ORF">X975_05584</name>
</gene>
<dbReference type="Proteomes" id="UP000054359">
    <property type="component" value="Unassembled WGS sequence"/>
</dbReference>
<dbReference type="InterPro" id="IPR016159">
    <property type="entry name" value="Cullin_repeat-like_dom_sf"/>
</dbReference>
<dbReference type="EMBL" id="KL816876">
    <property type="protein sequence ID" value="KFM83290.1"/>
    <property type="molecule type" value="Genomic_DNA"/>
</dbReference>
<name>A0A087V101_STEMI</name>
<comment type="similarity">
    <text evidence="1">Belongs to the cullin family.</text>
</comment>
<dbReference type="Gene3D" id="1.20.1310.10">
    <property type="entry name" value="Cullin Repeats"/>
    <property type="match status" value="1"/>
</dbReference>
<feature type="transmembrane region" description="Helical" evidence="2">
    <location>
        <begin position="58"/>
        <end position="78"/>
    </location>
</feature>
<evidence type="ECO:0000256" key="1">
    <source>
        <dbReference type="ARBA" id="ARBA00006019"/>
    </source>
</evidence>
<dbReference type="STRING" id="407821.A0A087V101"/>